<dbReference type="AGR" id="ZFIN:ZDB-GENE-070117-1657"/>
<reference evidence="2 3" key="2">
    <citation type="journal article" date="2013" name="Nature">
        <title>The zebrafish reference genome sequence and its relationship to the human genome.</title>
        <authorList>
            <consortium name="Genome Reference Consortium Zebrafish"/>
            <person name="Howe K."/>
            <person name="Clark M.D."/>
            <person name="Torroja C.F."/>
            <person name="Torrance J."/>
            <person name="Berthelot C."/>
            <person name="Muffato M."/>
            <person name="Collins J.E."/>
            <person name="Humphray S."/>
            <person name="McLaren K."/>
            <person name="Matthews L."/>
            <person name="McLaren S."/>
            <person name="Sealy I."/>
            <person name="Caccamo M."/>
            <person name="Churcher C."/>
            <person name="Scott C."/>
            <person name="Barrett J.C."/>
            <person name="Koch R."/>
            <person name="Rauch G.J."/>
            <person name="White S."/>
            <person name="Chow W."/>
            <person name="Kilian B."/>
            <person name="Quintais L.T."/>
            <person name="Guerra-Assuncao J.A."/>
            <person name="Zhou Y."/>
            <person name="Gu Y."/>
            <person name="Yen J."/>
            <person name="Vogel J.H."/>
            <person name="Eyre T."/>
            <person name="Redmond S."/>
            <person name="Banerjee R."/>
            <person name="Chi J."/>
            <person name="Fu B."/>
            <person name="Langley E."/>
            <person name="Maguire S.F."/>
            <person name="Laird G.K."/>
            <person name="Lloyd D."/>
            <person name="Kenyon E."/>
            <person name="Donaldson S."/>
            <person name="Sehra H."/>
            <person name="Almeida-King J."/>
            <person name="Loveland J."/>
            <person name="Trevanion S."/>
            <person name="Jones M."/>
            <person name="Quail M."/>
            <person name="Willey D."/>
            <person name="Hunt A."/>
            <person name="Burton J."/>
            <person name="Sims S."/>
            <person name="McLay K."/>
            <person name="Plumb B."/>
            <person name="Davis J."/>
            <person name="Clee C."/>
            <person name="Oliver K."/>
            <person name="Clark R."/>
            <person name="Riddle C."/>
            <person name="Elliot D."/>
            <person name="Eliott D."/>
            <person name="Threadgold G."/>
            <person name="Harden G."/>
            <person name="Ware D."/>
            <person name="Begum S."/>
            <person name="Mortimore B."/>
            <person name="Mortimer B."/>
            <person name="Kerry G."/>
            <person name="Heath P."/>
            <person name="Phillimore B."/>
            <person name="Tracey A."/>
            <person name="Corby N."/>
            <person name="Dunn M."/>
            <person name="Johnson C."/>
            <person name="Wood J."/>
            <person name="Clark S."/>
            <person name="Pelan S."/>
            <person name="Griffiths G."/>
            <person name="Smith M."/>
            <person name="Glithero R."/>
            <person name="Howden P."/>
            <person name="Barker N."/>
            <person name="Lloyd C."/>
            <person name="Stevens C."/>
            <person name="Harley J."/>
            <person name="Holt K."/>
            <person name="Panagiotidis G."/>
            <person name="Lovell J."/>
            <person name="Beasley H."/>
            <person name="Henderson C."/>
            <person name="Gordon D."/>
            <person name="Auger K."/>
            <person name="Wright D."/>
            <person name="Collins J."/>
            <person name="Raisen C."/>
            <person name="Dyer L."/>
            <person name="Leung K."/>
            <person name="Robertson L."/>
            <person name="Ambridge K."/>
            <person name="Leongamornlert D."/>
            <person name="McGuire S."/>
            <person name="Gilderthorp R."/>
            <person name="Griffiths C."/>
            <person name="Manthravadi D."/>
            <person name="Nichol S."/>
            <person name="Barker G."/>
            <person name="Whitehead S."/>
            <person name="Kay M."/>
            <person name="Brown J."/>
            <person name="Murnane C."/>
            <person name="Gray E."/>
            <person name="Humphries M."/>
            <person name="Sycamore N."/>
            <person name="Barker D."/>
            <person name="Saunders D."/>
            <person name="Wallis J."/>
            <person name="Babbage A."/>
            <person name="Hammond S."/>
            <person name="Mashreghi-Mohammadi M."/>
            <person name="Barr L."/>
            <person name="Martin S."/>
            <person name="Wray P."/>
            <person name="Ellington A."/>
            <person name="Matthews N."/>
            <person name="Ellwood M."/>
            <person name="Woodmansey R."/>
            <person name="Clark G."/>
            <person name="Cooper J."/>
            <person name="Cooper J."/>
            <person name="Tromans A."/>
            <person name="Grafham D."/>
            <person name="Skuce C."/>
            <person name="Pandian R."/>
            <person name="Andrews R."/>
            <person name="Harrison E."/>
            <person name="Kimberley A."/>
            <person name="Garnett J."/>
            <person name="Fosker N."/>
            <person name="Hall R."/>
            <person name="Garner P."/>
            <person name="Kelly D."/>
            <person name="Bird C."/>
            <person name="Palmer S."/>
            <person name="Gehring I."/>
            <person name="Berger A."/>
            <person name="Dooley C.M."/>
            <person name="Ersan-Urun Z."/>
            <person name="Eser C."/>
            <person name="Geiger H."/>
            <person name="Geisler M."/>
            <person name="Karotki L."/>
            <person name="Kirn A."/>
            <person name="Konantz J."/>
            <person name="Konantz M."/>
            <person name="Oberlander M."/>
            <person name="Rudolph-Geiger S."/>
            <person name="Teucke M."/>
            <person name="Lanz C."/>
            <person name="Raddatz G."/>
            <person name="Osoegawa K."/>
            <person name="Zhu B."/>
            <person name="Rapp A."/>
            <person name="Widaa S."/>
            <person name="Langford C."/>
            <person name="Yang F."/>
            <person name="Schuster S.C."/>
            <person name="Carter N.P."/>
            <person name="Harrow J."/>
            <person name="Ning Z."/>
            <person name="Herrero J."/>
            <person name="Searle S.M."/>
            <person name="Enright A."/>
            <person name="Geisler R."/>
            <person name="Plasterk R.H."/>
            <person name="Lee C."/>
            <person name="Westerfield M."/>
            <person name="de Jong P.J."/>
            <person name="Zon L.I."/>
            <person name="Postlethwait J.H."/>
            <person name="Nusslein-Volhard C."/>
            <person name="Hubbard T.J."/>
            <person name="Roest Crollius H."/>
            <person name="Rogers J."/>
            <person name="Stemple D.L."/>
        </authorList>
    </citation>
    <scope>NUCLEOTIDE SEQUENCE [LARGE SCALE GENOMIC DNA]</scope>
    <source>
        <strain evidence="2">Tuebingen</strain>
    </source>
</reference>
<dbReference type="GO" id="GO:0007141">
    <property type="term" value="P:male meiosis I"/>
    <property type="evidence" value="ECO:0000318"/>
    <property type="project" value="GO_Central"/>
</dbReference>
<organism evidence="2">
    <name type="scientific">Danio rerio</name>
    <name type="common">Zebrafish</name>
    <name type="synonym">Brachydanio rerio</name>
    <dbReference type="NCBI Taxonomy" id="7955"/>
    <lineage>
        <taxon>Eukaryota</taxon>
        <taxon>Metazoa</taxon>
        <taxon>Chordata</taxon>
        <taxon>Craniata</taxon>
        <taxon>Vertebrata</taxon>
        <taxon>Euteleostomi</taxon>
        <taxon>Actinopterygii</taxon>
        <taxon>Neopterygii</taxon>
        <taxon>Teleostei</taxon>
        <taxon>Ostariophysi</taxon>
        <taxon>Cypriniformes</taxon>
        <taxon>Danionidae</taxon>
        <taxon>Danioninae</taxon>
        <taxon>Danio</taxon>
    </lineage>
</organism>
<protein>
    <submittedName>
        <fullName evidence="4">Meiosis-specific coiled-coil domain-containing protein MEIOC isoform X1</fullName>
    </submittedName>
    <submittedName>
        <fullName evidence="2">Minamoto</fullName>
    </submittedName>
</protein>
<evidence type="ECO:0000313" key="5">
    <source>
        <dbReference type="ZFIN" id="ZDB-GENE-070117-1657"/>
    </source>
</evidence>
<dbReference type="CTD" id="100538154"/>
<evidence type="ECO:0000313" key="4">
    <source>
        <dbReference type="RefSeq" id="XP_017210271.2"/>
    </source>
</evidence>
<proteinExistence type="predicted"/>
<reference evidence="2" key="1">
    <citation type="submission" date="2011-07" db="UniProtKB">
        <authorList>
            <consortium name="Ensembl"/>
        </authorList>
    </citation>
    <scope>IDENTIFICATION</scope>
    <source>
        <strain evidence="2">Tuebingen</strain>
    </source>
</reference>
<dbReference type="Bgee" id="ENSDARG00000090664">
    <property type="expression patterns" value="Expressed in testis and 12 other cell types or tissues"/>
</dbReference>
<dbReference type="ExpressionAtlas" id="E7FFE7">
    <property type="expression patterns" value="baseline"/>
</dbReference>
<dbReference type="PaxDb" id="7955-ENSDARP00000105162"/>
<dbReference type="Ensembl" id="ENSDART00000124559.3">
    <property type="protein sequence ID" value="ENSDARP00000105162.1"/>
    <property type="gene ID" value="ENSDARG00000090664.3"/>
</dbReference>
<dbReference type="Pfam" id="PF15189">
    <property type="entry name" value="MEIOC"/>
    <property type="match status" value="1"/>
</dbReference>
<accession>A0A8M6Z533</accession>
<dbReference type="STRING" id="7955.ENSDARP00000105162"/>
<evidence type="ECO:0000256" key="1">
    <source>
        <dbReference type="SAM" id="MobiDB-lite"/>
    </source>
</evidence>
<dbReference type="GO" id="GO:0007144">
    <property type="term" value="P:female meiosis I"/>
    <property type="evidence" value="ECO:0000318"/>
    <property type="project" value="GO_Central"/>
</dbReference>
<feature type="region of interest" description="Disordered" evidence="1">
    <location>
        <begin position="822"/>
        <end position="851"/>
    </location>
</feature>
<dbReference type="HOGENOM" id="CLU_015343_0_0_1"/>
<feature type="compositionally biased region" description="Basic and acidic residues" evidence="1">
    <location>
        <begin position="840"/>
        <end position="851"/>
    </location>
</feature>
<dbReference type="OrthoDB" id="5978002at2759"/>
<dbReference type="KEGG" id="dre:100538154"/>
<reference evidence="4" key="3">
    <citation type="submission" date="2025-04" db="UniProtKB">
        <authorList>
            <consortium name="RefSeq"/>
        </authorList>
    </citation>
    <scope>IDENTIFICATION</scope>
    <source>
        <strain evidence="4">Tuebingen</strain>
    </source>
</reference>
<sequence>MEGNVNNAGKSKISVDANGARTILDRFQNSGTDSYFTTYKPQTSFSDSRFLSQSSNSFSNCQMQDCAPLPYTVWSTQEDWPQAITNSRNSINGNNCGSEADLYGLVSDILDEPDSVDPYPSYENRLPSSLKGVWSPKLRENNMQYFNNEMQMPPISGFPSNNINPKPVTNVCPQPLGREFQQWAEIQNFNGFDSPRNFSSCNGGADIYSQDLPCPPGLNTPPYTTRKPEYITPDKEEGYFNPTNSTSDYINTANSYYSSQNSDDSYFNSSHDFSPMNKDKLRNIQSFSVQDVSKLAFLLAEQDMNYCKEPTQNGFLTQRNYEEIMAEQKSHPFQRMSELISQKPNFKNEVTRNLLEQRGGKAEDKKTLLQRHYNTNEFSGFRSSKAFSPTVIPPALYPNKETSLMESGITQTSVNLFHPLQPNHCQIQANIPAKTSSRNESQGFANLTTAGSAQLLPSQQLFRPAGRVPTDLSQGNAVNLHGAIGQVSLEALGKGTGKVDISDFDLKLENNRFTAGLMLDGRFNPRSSMKPKLPEAENKAGLLQNPYHGLASLYERQVRHNEASSSSTTPSHPFPFLYQMGDPRKSQYHSQPSLPFCSVPIINVSERLPDADISPFSPYLQECAGLSQASGDGLFSGFLSAMALPKLGKALGSPNSQLHFYLEECYEQWRMLEKERKRAEAILTKAYLGKLVSMVVTSSSLPKMPPNPSRVDRLIVDQLREQARVTGLLGKMEQLRSFPLHANISSTLDRHLEVIYITQARRKEEFINASNRQRQPAAFFREDREILMLASAVKDLCISTRKARTALWCALQMTLPKTSSYQEEELDKGTCSPLGPDSPEQCRLERSQTTL</sequence>
<dbReference type="EMBL" id="CU062431">
    <property type="status" value="NOT_ANNOTATED_CDS"/>
    <property type="molecule type" value="Genomic_DNA"/>
</dbReference>
<keyword evidence="3" id="KW-1185">Reference proteome</keyword>
<dbReference type="InterPro" id="IPR027963">
    <property type="entry name" value="MEIOC"/>
</dbReference>
<dbReference type="GO" id="GO:0048255">
    <property type="term" value="P:mRNA stabilization"/>
    <property type="evidence" value="ECO:0000318"/>
    <property type="project" value="GO_Central"/>
</dbReference>
<dbReference type="eggNOG" id="ENOG502QPMP">
    <property type="taxonomic scope" value="Eukaryota"/>
</dbReference>
<dbReference type="PANTHER" id="PTHR33861:SF4">
    <property type="entry name" value="MEIOSIS-SPECIFIC COILED-COIL DOMAIN-CONTAINING PROTEIN MEIOC"/>
    <property type="match status" value="1"/>
</dbReference>
<name>E7FFE7_DANRE</name>
<dbReference type="GO" id="GO:0005634">
    <property type="term" value="C:nucleus"/>
    <property type="evidence" value="ECO:0000318"/>
    <property type="project" value="GO_Central"/>
</dbReference>
<dbReference type="RefSeq" id="XP_017210271.2">
    <property type="nucleotide sequence ID" value="XM_017354782.3"/>
</dbReference>
<dbReference type="GeneID" id="100538154"/>
<evidence type="ECO:0000313" key="2">
    <source>
        <dbReference type="Ensembl" id="ENSDARP00000105162"/>
    </source>
</evidence>
<dbReference type="Proteomes" id="UP000000437">
    <property type="component" value="Chromosome 3"/>
</dbReference>
<gene>
    <name evidence="2 4 5" type="primary">moto</name>
</gene>
<dbReference type="PANTHER" id="PTHR33861">
    <property type="entry name" value="PROTEIN CBG18333"/>
    <property type="match status" value="1"/>
</dbReference>
<dbReference type="ZFIN" id="ZDB-GENE-070117-1657">
    <property type="gene designation" value="moto"/>
</dbReference>
<evidence type="ECO:0000313" key="3">
    <source>
        <dbReference type="Proteomes" id="UP000000437"/>
    </source>
</evidence>
<dbReference type="GeneTree" id="ENSGT00390000003267"/>
<accession>E7FFE7</accession>
<dbReference type="GO" id="GO:0005737">
    <property type="term" value="C:cytoplasm"/>
    <property type="evidence" value="ECO:0000318"/>
    <property type="project" value="GO_Central"/>
</dbReference>
<dbReference type="AlphaFoldDB" id="E7FFE7"/>